<evidence type="ECO:0000256" key="5">
    <source>
        <dbReference type="ARBA" id="ARBA00038347"/>
    </source>
</evidence>
<feature type="transmembrane region" description="Helical" evidence="10">
    <location>
        <begin position="345"/>
        <end position="367"/>
    </location>
</feature>
<evidence type="ECO:0000313" key="13">
    <source>
        <dbReference type="Proteomes" id="UP000803884"/>
    </source>
</evidence>
<feature type="transmembrane region" description="Helical" evidence="10">
    <location>
        <begin position="453"/>
        <end position="474"/>
    </location>
</feature>
<dbReference type="FunFam" id="1.20.1250.20:FF:000011">
    <property type="entry name" value="MFS multidrug transporter, putative"/>
    <property type="match status" value="1"/>
</dbReference>
<dbReference type="PANTHER" id="PTHR23502">
    <property type="entry name" value="MAJOR FACILITATOR SUPERFAMILY"/>
    <property type="match status" value="1"/>
</dbReference>
<keyword evidence="13" id="KW-1185">Reference proteome</keyword>
<feature type="transmembrane region" description="Helical" evidence="10">
    <location>
        <begin position="419"/>
        <end position="441"/>
    </location>
</feature>
<feature type="transmembrane region" description="Helical" evidence="10">
    <location>
        <begin position="201"/>
        <end position="221"/>
    </location>
</feature>
<feature type="region of interest" description="Disordered" evidence="9">
    <location>
        <begin position="1"/>
        <end position="44"/>
    </location>
</feature>
<dbReference type="GeneID" id="96002676"/>
<comment type="subcellular location">
    <subcellularLocation>
        <location evidence="1">Membrane</location>
        <topology evidence="1">Multi-pass membrane protein</topology>
    </subcellularLocation>
</comment>
<keyword evidence="4 10" id="KW-0472">Membrane</keyword>
<sequence>MINESTSTGDETETKMDAIEASSRSSSLRRTHGSGDLEKAKVDAVSSEPLRRTITAQDWNGPDDPENPLNWSLMKKAYHTAATACLGFAVTCGSSLITPATPEIAEQFNVSRTASILALSLYVLGLGLGPMIAAPISEMYGRSVVYKVSSCVFMLFILGAGFSKSFGALLVCRLLAGILGGPVLAVGAGTNADMYTSKSRAIASSLFIMMPFLGPALGPVIGGFAAQFRGWRWTQWCTLFIALAVTAMVMFMSETYKKIILIRRAKRLNIAAPQQNSPTGLAAVKMLMTITLIRPLNMLATEPTVFLFSLYTAFTFSVLFGFFAAYPYTFQNVYGFNTWQYGLTFLGIGLGVVLAVVTNILVDKLYYAKHHARILKEGRTAVPPEYRLMCAQMGCFGIPIGLFWFAWSARSDVHWISPVLAGIPFAWGNLCIFLSAALYFIDTYGPLNGASAMAANGVARYTLGAAFPLFTFQMYSRLGIAWATSLFGFISVAMVPIPWLFYKYGERIRAKSRYDTVKF</sequence>
<protein>
    <recommendedName>
        <fullName evidence="7">Cercosporin MFS transporter CTB4</fullName>
    </recommendedName>
    <alternativeName>
        <fullName evidence="8">Cercosporin toxin biosynthesis cluster protein 4</fullName>
    </alternativeName>
</protein>
<name>A0AB34KZ64_9PEZI</name>
<reference evidence="12 13" key="1">
    <citation type="journal article" date="2020" name="Microbiol. Resour. Announc.">
        <title>Draft Genome Sequence of a Cladosporium Species Isolated from the Mesophotic Ascidian Didemnum maculosum.</title>
        <authorList>
            <person name="Gioti A."/>
            <person name="Siaperas R."/>
            <person name="Nikolaivits E."/>
            <person name="Le Goff G."/>
            <person name="Ouazzani J."/>
            <person name="Kotoulas G."/>
            <person name="Topakas E."/>
        </authorList>
    </citation>
    <scope>NUCLEOTIDE SEQUENCE [LARGE SCALE GENOMIC DNA]</scope>
    <source>
        <strain evidence="12 13">TM138-S3</strain>
    </source>
</reference>
<keyword evidence="2 10" id="KW-0812">Transmembrane</keyword>
<comment type="similarity">
    <text evidence="5">Belongs to the major facilitator superfamily. CAR1 family.</text>
</comment>
<feature type="transmembrane region" description="Helical" evidence="10">
    <location>
        <begin position="388"/>
        <end position="407"/>
    </location>
</feature>
<dbReference type="GO" id="GO:0015606">
    <property type="term" value="F:spermidine transmembrane transporter activity"/>
    <property type="evidence" value="ECO:0007669"/>
    <property type="project" value="TreeGrafter"/>
</dbReference>
<feature type="transmembrane region" description="Helical" evidence="10">
    <location>
        <begin position="117"/>
        <end position="137"/>
    </location>
</feature>
<evidence type="ECO:0000313" key="12">
    <source>
        <dbReference type="EMBL" id="KAL1590319.1"/>
    </source>
</evidence>
<feature type="transmembrane region" description="Helical" evidence="10">
    <location>
        <begin position="168"/>
        <end position="189"/>
    </location>
</feature>
<feature type="transmembrane region" description="Helical" evidence="10">
    <location>
        <begin position="480"/>
        <end position="502"/>
    </location>
</feature>
<evidence type="ECO:0000256" key="1">
    <source>
        <dbReference type="ARBA" id="ARBA00004141"/>
    </source>
</evidence>
<evidence type="ECO:0000256" key="4">
    <source>
        <dbReference type="ARBA" id="ARBA00023136"/>
    </source>
</evidence>
<evidence type="ECO:0000256" key="6">
    <source>
        <dbReference type="ARBA" id="ARBA00053977"/>
    </source>
</evidence>
<feature type="transmembrane region" description="Helical" evidence="10">
    <location>
        <begin position="304"/>
        <end position="325"/>
    </location>
</feature>
<dbReference type="Pfam" id="PF07690">
    <property type="entry name" value="MFS_1"/>
    <property type="match status" value="1"/>
</dbReference>
<dbReference type="AlphaFoldDB" id="A0AB34KZ64"/>
<accession>A0AB34KZ64</accession>
<proteinExistence type="inferred from homology"/>
<dbReference type="Gene3D" id="1.20.1250.20">
    <property type="entry name" value="MFS general substrate transporter like domains"/>
    <property type="match status" value="1"/>
</dbReference>
<dbReference type="PANTHER" id="PTHR23502:SF182">
    <property type="entry name" value="POLYAMINE TRANSPORTER, PUTATIVE-RELATED"/>
    <property type="match status" value="1"/>
</dbReference>
<dbReference type="GO" id="GO:0000297">
    <property type="term" value="F:spermine transmembrane transporter activity"/>
    <property type="evidence" value="ECO:0007669"/>
    <property type="project" value="TreeGrafter"/>
</dbReference>
<dbReference type="PROSITE" id="PS50850">
    <property type="entry name" value="MFS"/>
    <property type="match status" value="1"/>
</dbReference>
<dbReference type="InterPro" id="IPR020846">
    <property type="entry name" value="MFS_dom"/>
</dbReference>
<evidence type="ECO:0000256" key="9">
    <source>
        <dbReference type="SAM" id="MobiDB-lite"/>
    </source>
</evidence>
<comment type="function">
    <text evidence="6">MFS transporter; part of the gene cluster that mediates the biosynthesis of cercosporin, a light-activated, non-host-selective toxin. The perylenequinone chromophore of cercosporin absorbs light energy to attain an electronically-activated triplet state and produces active oxygen species such as the hydroxyl radical, superoxide, hydrogen peroxide or singlet oxygen upon reaction with oxygen molecules. These reactive oxygen species cause damage to various cellular components including lipids, proteins and nucleic acids. Responsible for secretion and accumulation of cercosporin, but does not play any roles in self-protection against the toxicity of cercosporin.</text>
</comment>
<dbReference type="Proteomes" id="UP000803884">
    <property type="component" value="Unassembled WGS sequence"/>
</dbReference>
<gene>
    <name evidence="12" type="ORF">WHR41_01232</name>
</gene>
<evidence type="ECO:0000256" key="7">
    <source>
        <dbReference type="ARBA" id="ARBA00069139"/>
    </source>
</evidence>
<evidence type="ECO:0000256" key="10">
    <source>
        <dbReference type="SAM" id="Phobius"/>
    </source>
</evidence>
<dbReference type="InterPro" id="IPR011701">
    <property type="entry name" value="MFS"/>
</dbReference>
<evidence type="ECO:0000259" key="11">
    <source>
        <dbReference type="PROSITE" id="PS50850"/>
    </source>
</evidence>
<keyword evidence="3 10" id="KW-1133">Transmembrane helix</keyword>
<evidence type="ECO:0000256" key="8">
    <source>
        <dbReference type="ARBA" id="ARBA00077167"/>
    </source>
</evidence>
<dbReference type="RefSeq" id="XP_069233424.1">
    <property type="nucleotide sequence ID" value="XM_069369838.1"/>
</dbReference>
<feature type="transmembrane region" description="Helical" evidence="10">
    <location>
        <begin position="77"/>
        <end position="97"/>
    </location>
</feature>
<feature type="domain" description="Major facilitator superfamily (MFS) profile" evidence="11">
    <location>
        <begin position="79"/>
        <end position="519"/>
    </location>
</feature>
<feature type="transmembrane region" description="Helical" evidence="10">
    <location>
        <begin position="144"/>
        <end position="162"/>
    </location>
</feature>
<dbReference type="CDD" id="cd17323">
    <property type="entry name" value="MFS_Tpo1_MDR_like"/>
    <property type="match status" value="1"/>
</dbReference>
<evidence type="ECO:0000256" key="3">
    <source>
        <dbReference type="ARBA" id="ARBA00022989"/>
    </source>
</evidence>
<dbReference type="SUPFAM" id="SSF103473">
    <property type="entry name" value="MFS general substrate transporter"/>
    <property type="match status" value="1"/>
</dbReference>
<organism evidence="12 13">
    <name type="scientific">Cladosporium halotolerans</name>
    <dbReference type="NCBI Taxonomy" id="1052096"/>
    <lineage>
        <taxon>Eukaryota</taxon>
        <taxon>Fungi</taxon>
        <taxon>Dikarya</taxon>
        <taxon>Ascomycota</taxon>
        <taxon>Pezizomycotina</taxon>
        <taxon>Dothideomycetes</taxon>
        <taxon>Dothideomycetidae</taxon>
        <taxon>Cladosporiales</taxon>
        <taxon>Cladosporiaceae</taxon>
        <taxon>Cladosporium</taxon>
    </lineage>
</organism>
<feature type="compositionally biased region" description="Basic and acidic residues" evidence="9">
    <location>
        <begin position="33"/>
        <end position="42"/>
    </location>
</feature>
<comment type="caution">
    <text evidence="12">The sequence shown here is derived from an EMBL/GenBank/DDBJ whole genome shotgun (WGS) entry which is preliminary data.</text>
</comment>
<feature type="transmembrane region" description="Helical" evidence="10">
    <location>
        <begin position="233"/>
        <end position="253"/>
    </location>
</feature>
<evidence type="ECO:0000256" key="2">
    <source>
        <dbReference type="ARBA" id="ARBA00022692"/>
    </source>
</evidence>
<dbReference type="InterPro" id="IPR036259">
    <property type="entry name" value="MFS_trans_sf"/>
</dbReference>
<dbReference type="EMBL" id="JAAQHG020000003">
    <property type="protein sequence ID" value="KAL1590319.1"/>
    <property type="molecule type" value="Genomic_DNA"/>
</dbReference>
<dbReference type="GO" id="GO:0005886">
    <property type="term" value="C:plasma membrane"/>
    <property type="evidence" value="ECO:0007669"/>
    <property type="project" value="TreeGrafter"/>
</dbReference>